<dbReference type="EMBL" id="BGZK01000047">
    <property type="protein sequence ID" value="GBP11604.1"/>
    <property type="molecule type" value="Genomic_DNA"/>
</dbReference>
<gene>
    <name evidence="1" type="ORF">EVAR_77739_1</name>
</gene>
<comment type="caution">
    <text evidence="1">The sequence shown here is derived from an EMBL/GenBank/DDBJ whole genome shotgun (WGS) entry which is preliminary data.</text>
</comment>
<evidence type="ECO:0000313" key="2">
    <source>
        <dbReference type="Proteomes" id="UP000299102"/>
    </source>
</evidence>
<evidence type="ECO:0000313" key="1">
    <source>
        <dbReference type="EMBL" id="GBP11604.1"/>
    </source>
</evidence>
<protein>
    <submittedName>
        <fullName evidence="1">Uncharacterized protein</fullName>
    </submittedName>
</protein>
<name>A0A4C1TBU1_EUMVA</name>
<proteinExistence type="predicted"/>
<dbReference type="AlphaFoldDB" id="A0A4C1TBU1"/>
<keyword evidence="2" id="KW-1185">Reference proteome</keyword>
<reference evidence="1 2" key="1">
    <citation type="journal article" date="2019" name="Commun. Biol.">
        <title>The bagworm genome reveals a unique fibroin gene that provides high tensile strength.</title>
        <authorList>
            <person name="Kono N."/>
            <person name="Nakamura H."/>
            <person name="Ohtoshi R."/>
            <person name="Tomita M."/>
            <person name="Numata K."/>
            <person name="Arakawa K."/>
        </authorList>
    </citation>
    <scope>NUCLEOTIDE SEQUENCE [LARGE SCALE GENOMIC DNA]</scope>
</reference>
<dbReference type="Proteomes" id="UP000299102">
    <property type="component" value="Unassembled WGS sequence"/>
</dbReference>
<sequence>MRSGIIELCTYFVFGELPEFSKSANSDVCSIIEYIPKTFEFRREKKICLLMYLNKEDKKILRAASIQAAGRGLGSPDSMHIISSYYRFTTHKQQEYAISAKDSRQVTKFGFDKYRCRPKWAVVRGDNPSVRLSVRGLPQRFLVQCNSQNLAAVKFVTKASQWRKIGTRRRRSKGRGTKSRVEDAACACNPPGVGRPPPAVGSVDPGHTFDSDPVSALVFNPSSVLNFDPGLTFDFNSGFVLDSNFCPAFNSDYATNHSSNILLEHVIVFYE</sequence>
<accession>A0A4C1TBU1</accession>
<organism evidence="1 2">
    <name type="scientific">Eumeta variegata</name>
    <name type="common">Bagworm moth</name>
    <name type="synonym">Eumeta japonica</name>
    <dbReference type="NCBI Taxonomy" id="151549"/>
    <lineage>
        <taxon>Eukaryota</taxon>
        <taxon>Metazoa</taxon>
        <taxon>Ecdysozoa</taxon>
        <taxon>Arthropoda</taxon>
        <taxon>Hexapoda</taxon>
        <taxon>Insecta</taxon>
        <taxon>Pterygota</taxon>
        <taxon>Neoptera</taxon>
        <taxon>Endopterygota</taxon>
        <taxon>Lepidoptera</taxon>
        <taxon>Glossata</taxon>
        <taxon>Ditrysia</taxon>
        <taxon>Tineoidea</taxon>
        <taxon>Psychidae</taxon>
        <taxon>Oiketicinae</taxon>
        <taxon>Eumeta</taxon>
    </lineage>
</organism>